<evidence type="ECO:0000313" key="2">
    <source>
        <dbReference type="EMBL" id="BAN91826.1"/>
    </source>
</evidence>
<sequence length="191" mass="20123">MGVKLIFAVLCVAVAQAATINENFEGIDLVAIGGSFGPTDVDANRGGHGEMPGQKLPLAVLKEMEANAVRAGCHRGCLICLSHIKCTAKMKKFIPGRCHSYAGDKGSAQGGIDDSATVDMPEIAGFKDLAPMDQFIAQVDLCKDCTTGCLKGLANVHCSDLLKKWLPSRCKSFATKIQSQVDTIKGLAGAR</sequence>
<dbReference type="AlphaFoldDB" id="U3THE7"/>
<feature type="signal peptide" evidence="1">
    <location>
        <begin position="1"/>
        <end position="17"/>
    </location>
</feature>
<accession>U3THE7</accession>
<name>U3THE7_9MAXI</name>
<dbReference type="EMBL" id="AB519703">
    <property type="protein sequence ID" value="BAN91826.1"/>
    <property type="molecule type" value="mRNA"/>
</dbReference>
<proteinExistence type="evidence at transcript level"/>
<protein>
    <submittedName>
        <fullName evidence="2">Secreted luciferase</fullName>
    </submittedName>
</protein>
<gene>
    <name evidence="2" type="primary">McLuc2</name>
</gene>
<keyword evidence="1" id="KW-0732">Signal</keyword>
<organism evidence="2">
    <name type="scientific">Metridia curticauda</name>
    <dbReference type="NCBI Taxonomy" id="670708"/>
    <lineage>
        <taxon>Eukaryota</taxon>
        <taxon>Metazoa</taxon>
        <taxon>Ecdysozoa</taxon>
        <taxon>Arthropoda</taxon>
        <taxon>Crustacea</taxon>
        <taxon>Multicrustacea</taxon>
        <taxon>Hexanauplia</taxon>
        <taxon>Copepoda</taxon>
        <taxon>Calanoida</taxon>
        <taxon>Metridinidae</taxon>
        <taxon>Metridia</taxon>
    </lineage>
</organism>
<evidence type="ECO:0000256" key="1">
    <source>
        <dbReference type="SAM" id="SignalP"/>
    </source>
</evidence>
<feature type="chain" id="PRO_5004648475" evidence="1">
    <location>
        <begin position="18"/>
        <end position="191"/>
    </location>
</feature>
<reference evidence="2" key="1">
    <citation type="journal article" date="2013" name="Gene">
        <title>Computational analysis and functional expression of ancestral copepod luciferase.</title>
        <authorList>
            <person name="Takenaka Y."/>
            <person name="Noda-Ogura A."/>
            <person name="Imanishi T."/>
            <person name="Yamaguchi A."/>
            <person name="Gojobori T."/>
            <person name="Shigeri Y."/>
        </authorList>
    </citation>
    <scope>NUCLEOTIDE SEQUENCE</scope>
    <source>
        <tissue evidence="2">Whole body</tissue>
    </source>
</reference>